<feature type="transmembrane region" description="Helical" evidence="1">
    <location>
        <begin position="225"/>
        <end position="253"/>
    </location>
</feature>
<evidence type="ECO:0000313" key="2">
    <source>
        <dbReference type="EMBL" id="CDI78773.1"/>
    </source>
</evidence>
<dbReference type="GeneID" id="25271760"/>
<name>U6GHK4_EIMAC</name>
<accession>U6GHK4</accession>
<keyword evidence="1" id="KW-0472">Membrane</keyword>
<dbReference type="VEuPathDB" id="ToxoDB:EAH_00036900"/>
<dbReference type="AlphaFoldDB" id="U6GHK4"/>
<evidence type="ECO:0000313" key="3">
    <source>
        <dbReference type="Proteomes" id="UP000018050"/>
    </source>
</evidence>
<keyword evidence="1" id="KW-0812">Transmembrane</keyword>
<dbReference type="OrthoDB" id="328978at2759"/>
<sequence>MGLYICLSTLLLTVPLVLSLPLLRRCFLAVASLLDVAAAAAAGKQQGLLRVGFLLFAACDALLLRSCMQEALKFAVSFQLQHKLKIHPVRLLMFYSAAAAATFSCVMTSADAFRLTRQILSHEGAAAAAAAAADAQARRIGALGSFAAFHGVFELPLQIVTSLLIACRLAAADKETGISFLQVLRLPVVLHAVPAFCTQLARHVSQTVAMRLLWGRPAELIPPEAVRAVAATTALCHFVATMVMVICLIAGLVACRRLYLRVIAAEEFSTSQAKRPLRLLFSYDDLFQEEQTEDSSSLLEPEDQA</sequence>
<dbReference type="Proteomes" id="UP000018050">
    <property type="component" value="Unassembled WGS sequence"/>
</dbReference>
<evidence type="ECO:0000256" key="1">
    <source>
        <dbReference type="SAM" id="Phobius"/>
    </source>
</evidence>
<reference evidence="2" key="1">
    <citation type="submission" date="2013-10" db="EMBL/GenBank/DDBJ databases">
        <title>Genomic analysis of the causative agents of coccidiosis in chickens.</title>
        <authorList>
            <person name="Reid A.J."/>
            <person name="Blake D."/>
            <person name="Billington K."/>
            <person name="Browne H."/>
            <person name="Dunn M."/>
            <person name="Hung S."/>
            <person name="Kawahara F."/>
            <person name="Miranda-Saavedra D."/>
            <person name="Mourier T."/>
            <person name="Nagra H."/>
            <person name="Otto T.D."/>
            <person name="Rawlings N."/>
            <person name="Sanchez A."/>
            <person name="Sanders M."/>
            <person name="Subramaniam C."/>
            <person name="Tay Y."/>
            <person name="Dear P."/>
            <person name="Doerig C."/>
            <person name="Gruber A."/>
            <person name="Parkinson J."/>
            <person name="Shirley M."/>
            <person name="Wan K.L."/>
            <person name="Berriman M."/>
            <person name="Tomley F."/>
            <person name="Pain A."/>
        </authorList>
    </citation>
    <scope>NUCLEOTIDE SEQUENCE</scope>
    <source>
        <strain evidence="2">Houghton</strain>
    </source>
</reference>
<reference evidence="2" key="2">
    <citation type="submission" date="2013-10" db="EMBL/GenBank/DDBJ databases">
        <authorList>
            <person name="Aslett M."/>
        </authorList>
    </citation>
    <scope>NUCLEOTIDE SEQUENCE</scope>
    <source>
        <strain evidence="2">Houghton</strain>
    </source>
</reference>
<gene>
    <name evidence="2" type="ORF">EAH_00036900</name>
</gene>
<protein>
    <submittedName>
        <fullName evidence="2">Uncharacterized protein</fullName>
    </submittedName>
</protein>
<dbReference type="RefSeq" id="XP_013251034.1">
    <property type="nucleotide sequence ID" value="XM_013395580.1"/>
</dbReference>
<keyword evidence="3" id="KW-1185">Reference proteome</keyword>
<keyword evidence="1" id="KW-1133">Transmembrane helix</keyword>
<proteinExistence type="predicted"/>
<dbReference type="EMBL" id="HG670912">
    <property type="protein sequence ID" value="CDI78773.1"/>
    <property type="molecule type" value="Genomic_DNA"/>
</dbReference>
<organism evidence="2 3">
    <name type="scientific">Eimeria acervulina</name>
    <name type="common">Coccidian parasite</name>
    <dbReference type="NCBI Taxonomy" id="5801"/>
    <lineage>
        <taxon>Eukaryota</taxon>
        <taxon>Sar</taxon>
        <taxon>Alveolata</taxon>
        <taxon>Apicomplexa</taxon>
        <taxon>Conoidasida</taxon>
        <taxon>Coccidia</taxon>
        <taxon>Eucoccidiorida</taxon>
        <taxon>Eimeriorina</taxon>
        <taxon>Eimeriidae</taxon>
        <taxon>Eimeria</taxon>
    </lineage>
</organism>